<gene>
    <name evidence="1" type="ORF">V5E97_11160</name>
</gene>
<dbReference type="RefSeq" id="WP_406699418.1">
    <property type="nucleotide sequence ID" value="NZ_CP155447.1"/>
</dbReference>
<reference evidence="1" key="1">
    <citation type="submission" date="2024-05" db="EMBL/GenBank/DDBJ databases">
        <title>Planctomycetes of the genus Singulisphaera possess chitinolytic capabilities.</title>
        <authorList>
            <person name="Ivanova A."/>
        </authorList>
    </citation>
    <scope>NUCLEOTIDE SEQUENCE</scope>
    <source>
        <strain evidence="1">Ch08T</strain>
    </source>
</reference>
<accession>A0AAU7CN76</accession>
<dbReference type="PROSITE" id="PS51257">
    <property type="entry name" value="PROKAR_LIPOPROTEIN"/>
    <property type="match status" value="1"/>
</dbReference>
<dbReference type="EMBL" id="CP155447">
    <property type="protein sequence ID" value="XBH06567.1"/>
    <property type="molecule type" value="Genomic_DNA"/>
</dbReference>
<protein>
    <submittedName>
        <fullName evidence="1">Uncharacterized protein</fullName>
    </submittedName>
</protein>
<evidence type="ECO:0000313" key="1">
    <source>
        <dbReference type="EMBL" id="XBH06567.1"/>
    </source>
</evidence>
<name>A0AAU7CN76_9BACT</name>
<proteinExistence type="predicted"/>
<organism evidence="1">
    <name type="scientific">Singulisphaera sp. Ch08</name>
    <dbReference type="NCBI Taxonomy" id="3120278"/>
    <lineage>
        <taxon>Bacteria</taxon>
        <taxon>Pseudomonadati</taxon>
        <taxon>Planctomycetota</taxon>
        <taxon>Planctomycetia</taxon>
        <taxon>Isosphaerales</taxon>
        <taxon>Isosphaeraceae</taxon>
        <taxon>Singulisphaera</taxon>
    </lineage>
</organism>
<sequence>MAVPITRRSFVMTSVLAGVAACANRAFGSYFDYSFTHGGITDNDLVLFQSAMGYAKRLTNMDIINNYIG</sequence>
<dbReference type="AlphaFoldDB" id="A0AAU7CN76"/>